<dbReference type="RefSeq" id="WP_367779360.1">
    <property type="nucleotide sequence ID" value="NZ_JBFMIA010000006.1"/>
</dbReference>
<dbReference type="InterPro" id="IPR043129">
    <property type="entry name" value="ATPase_NBD"/>
</dbReference>
<name>A0ABV3Q3H1_9BACL</name>
<evidence type="ECO:0000313" key="1">
    <source>
        <dbReference type="EMBL" id="MEW9501872.1"/>
    </source>
</evidence>
<protein>
    <submittedName>
        <fullName evidence="1">Uncharacterized protein</fullName>
    </submittedName>
</protein>
<accession>A0ABV3Q3H1</accession>
<dbReference type="SUPFAM" id="SSF53067">
    <property type="entry name" value="Actin-like ATPase domain"/>
    <property type="match status" value="1"/>
</dbReference>
<sequence>MPAIRDEVIRRLKRGKASSLQEEVNDMDELDFHHVLEALDRKDPLCLEVVKEAAHYFGMGLTNLIFLFQPNIESAEEFWCQNHSSTMPPLRQQKSE</sequence>
<evidence type="ECO:0000313" key="2">
    <source>
        <dbReference type="Proteomes" id="UP001556040"/>
    </source>
</evidence>
<dbReference type="EMBL" id="JBFMIA010000006">
    <property type="protein sequence ID" value="MEW9501872.1"/>
    <property type="molecule type" value="Genomic_DNA"/>
</dbReference>
<dbReference type="Proteomes" id="UP001556040">
    <property type="component" value="Unassembled WGS sequence"/>
</dbReference>
<dbReference type="Gene3D" id="3.30.420.40">
    <property type="match status" value="1"/>
</dbReference>
<proteinExistence type="predicted"/>
<organism evidence="1 2">
    <name type="scientific">Jeotgalibacillus marinus</name>
    <dbReference type="NCBI Taxonomy" id="86667"/>
    <lineage>
        <taxon>Bacteria</taxon>
        <taxon>Bacillati</taxon>
        <taxon>Bacillota</taxon>
        <taxon>Bacilli</taxon>
        <taxon>Bacillales</taxon>
        <taxon>Caryophanaceae</taxon>
        <taxon>Jeotgalibacillus</taxon>
    </lineage>
</organism>
<keyword evidence="2" id="KW-1185">Reference proteome</keyword>
<reference evidence="1 2" key="1">
    <citation type="journal article" date="1979" name="Int. J. Syst. Evol. Microbiol.">
        <title>Bacillus globisporus subsp. marinus subsp. nov.</title>
        <authorList>
            <person name="Liu H."/>
        </authorList>
    </citation>
    <scope>NUCLEOTIDE SEQUENCE [LARGE SCALE GENOMIC DNA]</scope>
    <source>
        <strain evidence="1 2">DSM 1297</strain>
    </source>
</reference>
<comment type="caution">
    <text evidence="1">The sequence shown here is derived from an EMBL/GenBank/DDBJ whole genome shotgun (WGS) entry which is preliminary data.</text>
</comment>
<gene>
    <name evidence="1" type="ORF">AB1471_08665</name>
</gene>